<dbReference type="EMBL" id="JACOOZ010000004">
    <property type="protein sequence ID" value="MBC5667678.1"/>
    <property type="molecule type" value="Genomic_DNA"/>
</dbReference>
<name>A0ABR7F235_9FIRM</name>
<dbReference type="SUPFAM" id="SSF53448">
    <property type="entry name" value="Nucleotide-diphospho-sugar transferases"/>
    <property type="match status" value="1"/>
</dbReference>
<evidence type="ECO:0000259" key="1">
    <source>
        <dbReference type="Pfam" id="PF00535"/>
    </source>
</evidence>
<dbReference type="CDD" id="cd00761">
    <property type="entry name" value="Glyco_tranf_GTA_type"/>
    <property type="match status" value="1"/>
</dbReference>
<gene>
    <name evidence="2" type="ORF">H8S00_06745</name>
</gene>
<feature type="domain" description="Glycosyltransferase 2-like" evidence="1">
    <location>
        <begin position="5"/>
        <end position="145"/>
    </location>
</feature>
<dbReference type="Pfam" id="PF00535">
    <property type="entry name" value="Glycos_transf_2"/>
    <property type="match status" value="1"/>
</dbReference>
<organism evidence="2 3">
    <name type="scientific">Eubacterium segne</name>
    <dbReference type="NCBI Taxonomy" id="2763045"/>
    <lineage>
        <taxon>Bacteria</taxon>
        <taxon>Bacillati</taxon>
        <taxon>Bacillota</taxon>
        <taxon>Clostridia</taxon>
        <taxon>Eubacteriales</taxon>
        <taxon>Eubacteriaceae</taxon>
        <taxon>Eubacterium</taxon>
    </lineage>
</organism>
<dbReference type="InterPro" id="IPR029044">
    <property type="entry name" value="Nucleotide-diphossugar_trans"/>
</dbReference>
<dbReference type="Gene3D" id="3.90.550.10">
    <property type="entry name" value="Spore Coat Polysaccharide Biosynthesis Protein SpsA, Chain A"/>
    <property type="match status" value="1"/>
</dbReference>
<dbReference type="PANTHER" id="PTHR22916">
    <property type="entry name" value="GLYCOSYLTRANSFERASE"/>
    <property type="match status" value="1"/>
</dbReference>
<protein>
    <submittedName>
        <fullName evidence="2">Glycosyltransferase</fullName>
    </submittedName>
</protein>
<dbReference type="InterPro" id="IPR001173">
    <property type="entry name" value="Glyco_trans_2-like"/>
</dbReference>
<keyword evidence="3" id="KW-1185">Reference proteome</keyword>
<reference evidence="2 3" key="1">
    <citation type="submission" date="2020-08" db="EMBL/GenBank/DDBJ databases">
        <title>Genome public.</title>
        <authorList>
            <person name="Liu C."/>
            <person name="Sun Q."/>
        </authorList>
    </citation>
    <scope>NUCLEOTIDE SEQUENCE [LARGE SCALE GENOMIC DNA]</scope>
    <source>
        <strain evidence="2 3">BX4</strain>
    </source>
</reference>
<dbReference type="Proteomes" id="UP000597877">
    <property type="component" value="Unassembled WGS sequence"/>
</dbReference>
<dbReference type="RefSeq" id="WP_118589463.1">
    <property type="nucleotide sequence ID" value="NZ_JACOOZ010000004.1"/>
</dbReference>
<proteinExistence type="predicted"/>
<evidence type="ECO:0000313" key="3">
    <source>
        <dbReference type="Proteomes" id="UP000597877"/>
    </source>
</evidence>
<dbReference type="PANTHER" id="PTHR22916:SF3">
    <property type="entry name" value="UDP-GLCNAC:BETAGAL BETA-1,3-N-ACETYLGLUCOSAMINYLTRANSFERASE-LIKE PROTEIN 1"/>
    <property type="match status" value="1"/>
</dbReference>
<accession>A0ABR7F235</accession>
<sequence length="373" mass="44032">MPKVSVIIPTYNVEPYLVECMESITRQTLKDIEIICINDGSTDGSLKILQEYAAKDDRIKIVDKENGGYGIGMNIGLDMATGEYIGILEPDDYVAITMYEDLYKVAKDSDLDFVKADFYRFQRGETGNMYLVYNHLSKNPEDYNKLFNPSETPEALLYIMNTWSGIYKRDFIEKYGIRHNETPGASFQDNGFWFQTFVYGKRAMIIDTPYYRNRRDNPNSSVKNPEKVYCMNVEYDHIRDILMKDEEIWERFKYMYSVKKLHNYFATIRRISDEFKEEYIGRISEEFKRAQVKGELKEEVFDEKLWKQLQLLMASPKKFYHEFVIEPQIRANANPDEDMRRKLDDIKNSTTYKVGKALMYLPCHVKELIKRGK</sequence>
<comment type="caution">
    <text evidence="2">The sequence shown here is derived from an EMBL/GenBank/DDBJ whole genome shotgun (WGS) entry which is preliminary data.</text>
</comment>
<evidence type="ECO:0000313" key="2">
    <source>
        <dbReference type="EMBL" id="MBC5667678.1"/>
    </source>
</evidence>